<sequence>MEEPNKEAVASSEQSPIDQLPDELLGSIFLLNTIKEVVDGQILHDPHATTLSSRAVCKRWYDVATSYPVFWSRIIDYERHPPTWVKELLRRSKSSLIEVGEDSAFKCVQVRYPRGEAVLHHMLEDPSRIKTLSLQIRFKPWQYICQNFLQYPAPNLEFLNLITSCPFPDCLYPGPLFADAAPFLRRVHLQRCLIDFSSPVLSNLTGLSVSDIVTAGILSTKRSDHPLKVAPTVGGWLRILGNIPSLRYLTLSSAISENRSDEEPLVNVSLPNLIFLTIGAKFHGGATFLEHLSIPPSCGIRLRFIKSDPDQDGAKLLAFLTNHLSHWPQDSPDRYLQAKILSGDRIHFGNSRRVGYIWDMTEEDVVKEHAQSSADPMLWLVISLGSSNDTLILFNQLLALYNLTYPTTTTLDLWIDEEFAMTNPNAPTFPALSNLHSFTALKSLSLLERSPVYLLPLFQYSSSQPNQPIFPALRTLRLMRTNFEDDQRVAYFTTIAFLLWRAEVRLPLVELQMIDSKMSKDTEESLSRLGNVKITVGSMEFSVDHILDED</sequence>
<evidence type="ECO:0000313" key="1">
    <source>
        <dbReference type="EMBL" id="KIM39685.1"/>
    </source>
</evidence>
<reference evidence="1 2" key="1">
    <citation type="submission" date="2014-04" db="EMBL/GenBank/DDBJ databases">
        <authorList>
            <consortium name="DOE Joint Genome Institute"/>
            <person name="Kuo A."/>
            <person name="Gay G."/>
            <person name="Dore J."/>
            <person name="Kohler A."/>
            <person name="Nagy L.G."/>
            <person name="Floudas D."/>
            <person name="Copeland A."/>
            <person name="Barry K.W."/>
            <person name="Cichocki N."/>
            <person name="Veneault-Fourrey C."/>
            <person name="LaButti K."/>
            <person name="Lindquist E.A."/>
            <person name="Lipzen A."/>
            <person name="Lundell T."/>
            <person name="Morin E."/>
            <person name="Murat C."/>
            <person name="Sun H."/>
            <person name="Tunlid A."/>
            <person name="Henrissat B."/>
            <person name="Grigoriev I.V."/>
            <person name="Hibbett D.S."/>
            <person name="Martin F."/>
            <person name="Nordberg H.P."/>
            <person name="Cantor M.N."/>
            <person name="Hua S.X."/>
        </authorList>
    </citation>
    <scope>NUCLEOTIDE SEQUENCE [LARGE SCALE GENOMIC DNA]</scope>
    <source>
        <strain evidence="2">h7</strain>
    </source>
</reference>
<accession>A0A0C3BSP8</accession>
<reference evidence="2" key="2">
    <citation type="submission" date="2015-01" db="EMBL/GenBank/DDBJ databases">
        <title>Evolutionary Origins and Diversification of the Mycorrhizal Mutualists.</title>
        <authorList>
            <consortium name="DOE Joint Genome Institute"/>
            <consortium name="Mycorrhizal Genomics Consortium"/>
            <person name="Kohler A."/>
            <person name="Kuo A."/>
            <person name="Nagy L.G."/>
            <person name="Floudas D."/>
            <person name="Copeland A."/>
            <person name="Barry K.W."/>
            <person name="Cichocki N."/>
            <person name="Veneault-Fourrey C."/>
            <person name="LaButti K."/>
            <person name="Lindquist E.A."/>
            <person name="Lipzen A."/>
            <person name="Lundell T."/>
            <person name="Morin E."/>
            <person name="Murat C."/>
            <person name="Riley R."/>
            <person name="Ohm R."/>
            <person name="Sun H."/>
            <person name="Tunlid A."/>
            <person name="Henrissat B."/>
            <person name="Grigoriev I.V."/>
            <person name="Hibbett D.S."/>
            <person name="Martin F."/>
        </authorList>
    </citation>
    <scope>NUCLEOTIDE SEQUENCE [LARGE SCALE GENOMIC DNA]</scope>
    <source>
        <strain evidence="2">h7</strain>
    </source>
</reference>
<dbReference type="AlphaFoldDB" id="A0A0C3BSP8"/>
<name>A0A0C3BSP8_HEBCY</name>
<protein>
    <submittedName>
        <fullName evidence="1">Uncharacterized protein</fullName>
    </submittedName>
</protein>
<dbReference type="EMBL" id="KN831785">
    <property type="protein sequence ID" value="KIM39685.1"/>
    <property type="molecule type" value="Genomic_DNA"/>
</dbReference>
<dbReference type="InterPro" id="IPR036047">
    <property type="entry name" value="F-box-like_dom_sf"/>
</dbReference>
<evidence type="ECO:0000313" key="2">
    <source>
        <dbReference type="Proteomes" id="UP000053424"/>
    </source>
</evidence>
<dbReference type="SUPFAM" id="SSF81383">
    <property type="entry name" value="F-box domain"/>
    <property type="match status" value="1"/>
</dbReference>
<keyword evidence="2" id="KW-1185">Reference proteome</keyword>
<gene>
    <name evidence="1" type="ORF">M413DRAFT_447142</name>
</gene>
<dbReference type="HOGENOM" id="CLU_024199_2_4_1"/>
<dbReference type="Proteomes" id="UP000053424">
    <property type="component" value="Unassembled WGS sequence"/>
</dbReference>
<dbReference type="STRING" id="686832.A0A0C3BSP8"/>
<organism evidence="1 2">
    <name type="scientific">Hebeloma cylindrosporum</name>
    <dbReference type="NCBI Taxonomy" id="76867"/>
    <lineage>
        <taxon>Eukaryota</taxon>
        <taxon>Fungi</taxon>
        <taxon>Dikarya</taxon>
        <taxon>Basidiomycota</taxon>
        <taxon>Agaricomycotina</taxon>
        <taxon>Agaricomycetes</taxon>
        <taxon>Agaricomycetidae</taxon>
        <taxon>Agaricales</taxon>
        <taxon>Agaricineae</taxon>
        <taxon>Hymenogastraceae</taxon>
        <taxon>Hebeloma</taxon>
    </lineage>
</organism>
<proteinExistence type="predicted"/>
<dbReference type="OrthoDB" id="2956498at2759"/>
<dbReference type="Gene3D" id="1.20.1280.50">
    <property type="match status" value="1"/>
</dbReference>